<feature type="region of interest" description="Disordered" evidence="1">
    <location>
        <begin position="89"/>
        <end position="128"/>
    </location>
</feature>
<evidence type="ECO:0000313" key="3">
    <source>
        <dbReference type="Proteomes" id="UP000036987"/>
    </source>
</evidence>
<sequence length="260" mass="28774">MSLSLLQGYSSDEDGVEFEEYVREVERKDDDDDDEEDERLNQGEERPGGRTKSIFDHPKYPSSSVNLLPSAFEVFSEIAGPPEFLNKSAEEVNAVTQNSNTREGERKWRGRAGSGGKSGRDKKDLPAGVVVEARAQLTGIRDRVRSDVEGRTPIPPNSDSATKTSKEGARIVTALDPEPSDAAELLRMCVQCGIPKTYSHSKGMVCPVCSDRKRPDPSSAADKKKGSTIKDKEKSKRMKGQSSHVAWKSETEMHLRQQFD</sequence>
<reference evidence="3" key="1">
    <citation type="journal article" date="2016" name="Nature">
        <title>The genome of the seagrass Zostera marina reveals angiosperm adaptation to the sea.</title>
        <authorList>
            <person name="Olsen J.L."/>
            <person name="Rouze P."/>
            <person name="Verhelst B."/>
            <person name="Lin Y.-C."/>
            <person name="Bayer T."/>
            <person name="Collen J."/>
            <person name="Dattolo E."/>
            <person name="De Paoli E."/>
            <person name="Dittami S."/>
            <person name="Maumus F."/>
            <person name="Michel G."/>
            <person name="Kersting A."/>
            <person name="Lauritano C."/>
            <person name="Lohaus R."/>
            <person name="Toepel M."/>
            <person name="Tonon T."/>
            <person name="Vanneste K."/>
            <person name="Amirebrahimi M."/>
            <person name="Brakel J."/>
            <person name="Bostroem C."/>
            <person name="Chovatia M."/>
            <person name="Grimwood J."/>
            <person name="Jenkins J.W."/>
            <person name="Jueterbock A."/>
            <person name="Mraz A."/>
            <person name="Stam W.T."/>
            <person name="Tice H."/>
            <person name="Bornberg-Bauer E."/>
            <person name="Green P.J."/>
            <person name="Pearson G.A."/>
            <person name="Procaccini G."/>
            <person name="Duarte C.M."/>
            <person name="Schmutz J."/>
            <person name="Reusch T.B.H."/>
            <person name="Van de Peer Y."/>
        </authorList>
    </citation>
    <scope>NUCLEOTIDE SEQUENCE [LARGE SCALE GENOMIC DNA]</scope>
    <source>
        <strain evidence="3">cv. Finnish</strain>
    </source>
</reference>
<feature type="compositionally biased region" description="Basic and acidic residues" evidence="1">
    <location>
        <begin position="210"/>
        <end position="234"/>
    </location>
</feature>
<dbReference type="AlphaFoldDB" id="A0A0K9PL72"/>
<dbReference type="Proteomes" id="UP000036987">
    <property type="component" value="Unassembled WGS sequence"/>
</dbReference>
<keyword evidence="3" id="KW-1185">Reference proteome</keyword>
<evidence type="ECO:0000313" key="2">
    <source>
        <dbReference type="EMBL" id="KMZ68987.1"/>
    </source>
</evidence>
<feature type="region of interest" description="Disordered" evidence="1">
    <location>
        <begin position="141"/>
        <end position="171"/>
    </location>
</feature>
<feature type="region of interest" description="Disordered" evidence="1">
    <location>
        <begin position="203"/>
        <end position="260"/>
    </location>
</feature>
<gene>
    <name evidence="2" type="ORF">ZOSMA_224G00240</name>
</gene>
<feature type="compositionally biased region" description="Acidic residues" evidence="1">
    <location>
        <begin position="29"/>
        <end position="38"/>
    </location>
</feature>
<dbReference type="OMA" id="NAQGMVC"/>
<protein>
    <submittedName>
        <fullName evidence="2">Uncharacterized protein</fullName>
    </submittedName>
</protein>
<dbReference type="PANTHER" id="PTHR35321">
    <property type="entry name" value="OS02G0753200 PROTEIN"/>
    <property type="match status" value="1"/>
</dbReference>
<feature type="compositionally biased region" description="Basic and acidic residues" evidence="1">
    <location>
        <begin position="141"/>
        <end position="150"/>
    </location>
</feature>
<dbReference type="OrthoDB" id="543560at2759"/>
<name>A0A0K9PL72_ZOSMR</name>
<proteinExistence type="predicted"/>
<feature type="compositionally biased region" description="Basic and acidic residues" evidence="1">
    <location>
        <begin position="247"/>
        <end position="260"/>
    </location>
</feature>
<evidence type="ECO:0000256" key="1">
    <source>
        <dbReference type="SAM" id="MobiDB-lite"/>
    </source>
</evidence>
<organism evidence="2 3">
    <name type="scientific">Zostera marina</name>
    <name type="common">Eelgrass</name>
    <dbReference type="NCBI Taxonomy" id="29655"/>
    <lineage>
        <taxon>Eukaryota</taxon>
        <taxon>Viridiplantae</taxon>
        <taxon>Streptophyta</taxon>
        <taxon>Embryophyta</taxon>
        <taxon>Tracheophyta</taxon>
        <taxon>Spermatophyta</taxon>
        <taxon>Magnoliopsida</taxon>
        <taxon>Liliopsida</taxon>
        <taxon>Zosteraceae</taxon>
        <taxon>Zostera</taxon>
    </lineage>
</organism>
<dbReference type="PANTHER" id="PTHR35321:SF1">
    <property type="entry name" value="OS02G0753200 PROTEIN"/>
    <property type="match status" value="1"/>
</dbReference>
<comment type="caution">
    <text evidence="2">The sequence shown here is derived from an EMBL/GenBank/DDBJ whole genome shotgun (WGS) entry which is preliminary data.</text>
</comment>
<feature type="compositionally biased region" description="Polar residues" evidence="1">
    <location>
        <begin position="1"/>
        <end position="10"/>
    </location>
</feature>
<dbReference type="EMBL" id="LFYR01000798">
    <property type="protein sequence ID" value="KMZ68987.1"/>
    <property type="molecule type" value="Genomic_DNA"/>
</dbReference>
<feature type="region of interest" description="Disordered" evidence="1">
    <location>
        <begin position="1"/>
        <end position="63"/>
    </location>
</feature>
<accession>A0A0K9PL72</accession>
<dbReference type="STRING" id="29655.A0A0K9PL72"/>
<feature type="compositionally biased region" description="Basic and acidic residues" evidence="1">
    <location>
        <begin position="39"/>
        <end position="59"/>
    </location>
</feature>
<dbReference type="InterPro" id="IPR040306">
    <property type="entry name" value="Os02g0753200-like"/>
</dbReference>